<evidence type="ECO:0000313" key="1">
    <source>
        <dbReference type="EMBL" id="EPD32929.1"/>
    </source>
</evidence>
<dbReference type="Proteomes" id="UP000014417">
    <property type="component" value="Unassembled WGS sequence"/>
</dbReference>
<keyword evidence="2" id="KW-1185">Reference proteome</keyword>
<accession>S2WYV5</accession>
<organism evidence="1 2">
    <name type="scientific">Propionimicrobium lymphophilum ACS-093-V-SCH5</name>
    <dbReference type="NCBI Taxonomy" id="883161"/>
    <lineage>
        <taxon>Bacteria</taxon>
        <taxon>Bacillati</taxon>
        <taxon>Actinomycetota</taxon>
        <taxon>Actinomycetes</taxon>
        <taxon>Propionibacteriales</taxon>
        <taxon>Propionibacteriaceae</taxon>
        <taxon>Propionimicrobium</taxon>
    </lineage>
</organism>
<dbReference type="PATRIC" id="fig|883161.3.peg.1230"/>
<dbReference type="HOGENOM" id="CLU_758334_0_0_11"/>
<protein>
    <submittedName>
        <fullName evidence="1">Uncharacterized protein</fullName>
    </submittedName>
</protein>
<reference evidence="1 2" key="1">
    <citation type="submission" date="2013-04" db="EMBL/GenBank/DDBJ databases">
        <title>The Genome Sequence of Propionimicrobium lymphophilum ACS-093-V-SCH5.</title>
        <authorList>
            <consortium name="The Broad Institute Genomics Platform"/>
            <person name="Earl A."/>
            <person name="Ward D."/>
            <person name="Feldgarden M."/>
            <person name="Gevers D."/>
            <person name="Saerens B."/>
            <person name="Vaneechoutte M."/>
            <person name="Walker B."/>
            <person name="Young S."/>
            <person name="Zeng Q."/>
            <person name="Gargeya S."/>
            <person name="Fitzgerald M."/>
            <person name="Haas B."/>
            <person name="Abouelleil A."/>
            <person name="Allen A.W."/>
            <person name="Alvarado L."/>
            <person name="Arachchi H.M."/>
            <person name="Berlin A.M."/>
            <person name="Chapman S.B."/>
            <person name="Gainer-Dewar J."/>
            <person name="Goldberg J."/>
            <person name="Griggs A."/>
            <person name="Gujja S."/>
            <person name="Hansen M."/>
            <person name="Howarth C."/>
            <person name="Imamovic A."/>
            <person name="Ireland A."/>
            <person name="Larimer J."/>
            <person name="McCowan C."/>
            <person name="Murphy C."/>
            <person name="Pearson M."/>
            <person name="Poon T.W."/>
            <person name="Priest M."/>
            <person name="Roberts A."/>
            <person name="Saif S."/>
            <person name="Shea T."/>
            <person name="Sisk P."/>
            <person name="Sykes S."/>
            <person name="Wortman J."/>
            <person name="Nusbaum C."/>
            <person name="Birren B."/>
        </authorList>
    </citation>
    <scope>NUCLEOTIDE SEQUENCE [LARGE SCALE GENOMIC DNA]</scope>
    <source>
        <strain evidence="1 2">ACS-093-V-SCH5</strain>
    </source>
</reference>
<name>S2WYV5_9ACTN</name>
<gene>
    <name evidence="1" type="ORF">HMPREF9306_01237</name>
</gene>
<sequence>MSANNHYLNQLRDTLGRWTEEPAGPNADREADVASFEDAPPEGYATRRGYALAAAKAEVPATTMASSRDARSTAGIRDWWGEHFMSAAYASDSGKQIPVMDDDWRPSGQDRKTGRALSGNRRVHRMKYEGGGVALRMPSATMIKAYARENDGGAFDVPVEVTNTHTGATITAHVRLTQNGPGSWTAMGLGFKDGRDQAVVSEAVASVLEARHPRSALVSCGDLHEKFAERKRAEGALPRRVNSSWIGAVSYDRANGVSFMVTKDGRVYGKRATESMHNSAYTTRDRGAGEGWNKFMRKADSVAAARCDKCGRVYVADIGHVCTGWQRSRRTASPNQVARSAGLDYARDYWRKARAQQSKYEAENK</sequence>
<evidence type="ECO:0000313" key="2">
    <source>
        <dbReference type="Proteomes" id="UP000014417"/>
    </source>
</evidence>
<dbReference type="RefSeq" id="WP_016456067.1">
    <property type="nucleotide sequence ID" value="NZ_KE150269.1"/>
</dbReference>
<dbReference type="AlphaFoldDB" id="S2WYV5"/>
<comment type="caution">
    <text evidence="1">The sequence shown here is derived from an EMBL/GenBank/DDBJ whole genome shotgun (WGS) entry which is preliminary data.</text>
</comment>
<proteinExistence type="predicted"/>
<dbReference type="STRING" id="883161.HMPREF9306_01237"/>
<dbReference type="EMBL" id="AGZR01000006">
    <property type="protein sequence ID" value="EPD32929.1"/>
    <property type="molecule type" value="Genomic_DNA"/>
</dbReference>
<dbReference type="OrthoDB" id="5084264at2"/>